<keyword evidence="2" id="KW-0238">DNA-binding</keyword>
<dbReference type="PANTHER" id="PTHR43280:SF2">
    <property type="entry name" value="HTH-TYPE TRANSCRIPTIONAL REGULATOR EXSA"/>
    <property type="match status" value="1"/>
</dbReference>
<feature type="domain" description="HTH araC/xylS-type" evidence="4">
    <location>
        <begin position="80"/>
        <end position="183"/>
    </location>
</feature>
<name>A0A085ZZC3_9FLAO</name>
<dbReference type="AlphaFoldDB" id="A0A085ZZC3"/>
<evidence type="ECO:0000313" key="5">
    <source>
        <dbReference type="EMBL" id="KFF09787.1"/>
    </source>
</evidence>
<comment type="caution">
    <text evidence="5">The sequence shown here is derived from an EMBL/GenBank/DDBJ whole genome shotgun (WGS) entry which is preliminary data.</text>
</comment>
<dbReference type="InterPro" id="IPR018060">
    <property type="entry name" value="HTH_AraC"/>
</dbReference>
<evidence type="ECO:0000256" key="1">
    <source>
        <dbReference type="ARBA" id="ARBA00023015"/>
    </source>
</evidence>
<dbReference type="eggNOG" id="COG2207">
    <property type="taxonomic scope" value="Bacteria"/>
</dbReference>
<dbReference type="STRING" id="445961.IW15_22285"/>
<evidence type="ECO:0000256" key="2">
    <source>
        <dbReference type="ARBA" id="ARBA00023125"/>
    </source>
</evidence>
<dbReference type="GO" id="GO:0043565">
    <property type="term" value="F:sequence-specific DNA binding"/>
    <property type="evidence" value="ECO:0007669"/>
    <property type="project" value="InterPro"/>
</dbReference>
<dbReference type="PROSITE" id="PS01124">
    <property type="entry name" value="HTH_ARAC_FAMILY_2"/>
    <property type="match status" value="1"/>
</dbReference>
<keyword evidence="1" id="KW-0805">Transcription regulation</keyword>
<dbReference type="PANTHER" id="PTHR43280">
    <property type="entry name" value="ARAC-FAMILY TRANSCRIPTIONAL REGULATOR"/>
    <property type="match status" value="1"/>
</dbReference>
<sequence>MYIDIHSDTKAIMIQLFPWTPAHFGISNAKIFTDKICSISEIGVVPVSDLTAMIGLGSEKICSYITKAFYPLFRNTIKTALIIESTQMIIANKGNIKVSSIASSLNCSVRHLQKIFKNYIGISPKVFIRIIKLREVLDNIVYPDTSSITMTQLAAANGYYDQPHFNNTFASVIRTTPKNFNKADYLLTLKK</sequence>
<dbReference type="EMBL" id="JPRH01000017">
    <property type="protein sequence ID" value="KFF09787.1"/>
    <property type="molecule type" value="Genomic_DNA"/>
</dbReference>
<organism evidence="5 6">
    <name type="scientific">Chryseobacterium soli</name>
    <dbReference type="NCBI Taxonomy" id="445961"/>
    <lineage>
        <taxon>Bacteria</taxon>
        <taxon>Pseudomonadati</taxon>
        <taxon>Bacteroidota</taxon>
        <taxon>Flavobacteriia</taxon>
        <taxon>Flavobacteriales</taxon>
        <taxon>Weeksellaceae</taxon>
        <taxon>Chryseobacterium group</taxon>
        <taxon>Chryseobacterium</taxon>
    </lineage>
</organism>
<dbReference type="Pfam" id="PF12833">
    <property type="entry name" value="HTH_18"/>
    <property type="match status" value="1"/>
</dbReference>
<proteinExistence type="predicted"/>
<dbReference type="SMART" id="SM00342">
    <property type="entry name" value="HTH_ARAC"/>
    <property type="match status" value="1"/>
</dbReference>
<dbReference type="Proteomes" id="UP000028705">
    <property type="component" value="Unassembled WGS sequence"/>
</dbReference>
<dbReference type="PROSITE" id="PS00041">
    <property type="entry name" value="HTH_ARAC_FAMILY_1"/>
    <property type="match status" value="1"/>
</dbReference>
<evidence type="ECO:0000313" key="6">
    <source>
        <dbReference type="Proteomes" id="UP000028705"/>
    </source>
</evidence>
<dbReference type="Gene3D" id="1.10.10.60">
    <property type="entry name" value="Homeodomain-like"/>
    <property type="match status" value="1"/>
</dbReference>
<evidence type="ECO:0000256" key="3">
    <source>
        <dbReference type="ARBA" id="ARBA00023163"/>
    </source>
</evidence>
<reference evidence="5 6" key="1">
    <citation type="submission" date="2014-07" db="EMBL/GenBank/DDBJ databases">
        <title>Genome of Chryseobacterium soli DSM 19298.</title>
        <authorList>
            <person name="Stropko S.J."/>
            <person name="Pipes S.E."/>
            <person name="Newman J."/>
        </authorList>
    </citation>
    <scope>NUCLEOTIDE SEQUENCE [LARGE SCALE GENOMIC DNA]</scope>
    <source>
        <strain evidence="5 6">DSM 19298</strain>
    </source>
</reference>
<dbReference type="InterPro" id="IPR018062">
    <property type="entry name" value="HTH_AraC-typ_CS"/>
</dbReference>
<evidence type="ECO:0000259" key="4">
    <source>
        <dbReference type="PROSITE" id="PS01124"/>
    </source>
</evidence>
<keyword evidence="6" id="KW-1185">Reference proteome</keyword>
<protein>
    <recommendedName>
        <fullName evidence="4">HTH araC/xylS-type domain-containing protein</fullName>
    </recommendedName>
</protein>
<gene>
    <name evidence="5" type="ORF">IW15_22285</name>
</gene>
<accession>A0A085ZZC3</accession>
<dbReference type="GO" id="GO:0003700">
    <property type="term" value="F:DNA-binding transcription factor activity"/>
    <property type="evidence" value="ECO:0007669"/>
    <property type="project" value="InterPro"/>
</dbReference>
<keyword evidence="3" id="KW-0804">Transcription</keyword>